<accession>A0A059FZI3</accession>
<dbReference type="SUPFAM" id="SSF55103">
    <property type="entry name" value="FAD-linked oxidases, C-terminal domain"/>
    <property type="match status" value="1"/>
</dbReference>
<dbReference type="InterPro" id="IPR006094">
    <property type="entry name" value="Oxid_FAD_bind_N"/>
</dbReference>
<dbReference type="GO" id="GO:0008720">
    <property type="term" value="F:D-lactate dehydrogenase (NAD+) activity"/>
    <property type="evidence" value="ECO:0007669"/>
    <property type="project" value="TreeGrafter"/>
</dbReference>
<dbReference type="Pfam" id="PF02913">
    <property type="entry name" value="FAD-oxidase_C"/>
    <property type="match status" value="1"/>
</dbReference>
<dbReference type="OrthoDB" id="9811557at2"/>
<evidence type="ECO:0000256" key="5">
    <source>
        <dbReference type="ARBA" id="ARBA00022946"/>
    </source>
</evidence>
<dbReference type="RefSeq" id="WP_011646130.1">
    <property type="nucleotide sequence ID" value="NZ_ARYI01000002.1"/>
</dbReference>
<dbReference type="PANTHER" id="PTHR11748">
    <property type="entry name" value="D-LACTATE DEHYDROGENASE"/>
    <property type="match status" value="1"/>
</dbReference>
<keyword evidence="5" id="KW-0809">Transit peptide</keyword>
<proteinExistence type="inferred from homology"/>
<organism evidence="9 10">
    <name type="scientific">Hyphomonas hirschiana VP5</name>
    <dbReference type="NCBI Taxonomy" id="1280951"/>
    <lineage>
        <taxon>Bacteria</taxon>
        <taxon>Pseudomonadati</taxon>
        <taxon>Pseudomonadota</taxon>
        <taxon>Alphaproteobacteria</taxon>
        <taxon>Hyphomonadales</taxon>
        <taxon>Hyphomonadaceae</taxon>
        <taxon>Hyphomonas</taxon>
    </lineage>
</organism>
<name>A0A059FZI3_9PROT</name>
<gene>
    <name evidence="9" type="ORF">HHI_04152</name>
</gene>
<evidence type="ECO:0000256" key="7">
    <source>
        <dbReference type="ARBA" id="ARBA00038897"/>
    </source>
</evidence>
<dbReference type="Gene3D" id="3.30.465.10">
    <property type="match status" value="1"/>
</dbReference>
<evidence type="ECO:0000256" key="1">
    <source>
        <dbReference type="ARBA" id="ARBA00001974"/>
    </source>
</evidence>
<feature type="domain" description="FAD-binding PCMH-type" evidence="8">
    <location>
        <begin position="39"/>
        <end position="227"/>
    </location>
</feature>
<sequence>MEAATTPKTITSALKQILGPAGLNEDLAARELMSQDIWAAGVTADFIASPGTIEQLQQTVEACHQHGVALNPRGGGMSYTSSTTPDRPGVGILDLSRLDKIVEINKDDMYVTAQAGVTWKQLYDALKPLGLRTPFWGPLSGLNSTVGGGLSQGNAIFGAGIYGTTADSVTGLTVILADGTRVRTGTGATKVGKPFWRYYGPDLTGLFCGDSGALGFKAEITFRLIPWPEHEDWATFEFATREACAEATAAVARQNLACEVFGFDPALTRVRLKRASLAADTKTLANVVKAQGNLLKGLQEGAKIAMAGRSFMEADSWSLHFVVEGRSKAGVADDMKRLKAACTAAGGKESENSIPKIVRANPFTPPNTILGAEGERWVPVHGIVAISDGPKVWKALEDYFASLSDVFDKYEIQTGFLISTLGTTAYLIEPVFMWPEELLAIHEQTVEPAHLKKLKRFPSNPEATAAVTKARRGVVDIFDSYGAAHFQIGRCYPYSEVLSDASLSLLKAVKATLDPKGNVNPGALGL</sequence>
<dbReference type="AlphaFoldDB" id="A0A059FZI3"/>
<dbReference type="Proteomes" id="UP000025061">
    <property type="component" value="Unassembled WGS sequence"/>
</dbReference>
<dbReference type="InterPro" id="IPR004113">
    <property type="entry name" value="FAD-bd_oxidored_4_C"/>
</dbReference>
<protein>
    <recommendedName>
        <fullName evidence="7">D-lactate dehydrogenase (cytochrome)</fullName>
        <ecNumber evidence="7">1.1.2.4</ecNumber>
    </recommendedName>
</protein>
<keyword evidence="6" id="KW-0560">Oxidoreductase</keyword>
<dbReference type="EMBL" id="ARYI01000002">
    <property type="protein sequence ID" value="KCZ95935.1"/>
    <property type="molecule type" value="Genomic_DNA"/>
</dbReference>
<evidence type="ECO:0000256" key="6">
    <source>
        <dbReference type="ARBA" id="ARBA00023002"/>
    </source>
</evidence>
<comment type="caution">
    <text evidence="9">The sequence shown here is derived from an EMBL/GenBank/DDBJ whole genome shotgun (WGS) entry which is preliminary data.</text>
</comment>
<dbReference type="PANTHER" id="PTHR11748:SF111">
    <property type="entry name" value="D-LACTATE DEHYDROGENASE, MITOCHONDRIAL-RELATED"/>
    <property type="match status" value="1"/>
</dbReference>
<evidence type="ECO:0000313" key="10">
    <source>
        <dbReference type="Proteomes" id="UP000025061"/>
    </source>
</evidence>
<evidence type="ECO:0000256" key="4">
    <source>
        <dbReference type="ARBA" id="ARBA00022827"/>
    </source>
</evidence>
<comment type="similarity">
    <text evidence="2">Belongs to the FAD-binding oxidoreductase/transferase type 4 family.</text>
</comment>
<dbReference type="InterPro" id="IPR016164">
    <property type="entry name" value="FAD-linked_Oxase-like_C"/>
</dbReference>
<comment type="cofactor">
    <cofactor evidence="1">
        <name>FAD</name>
        <dbReference type="ChEBI" id="CHEBI:57692"/>
    </cofactor>
</comment>
<dbReference type="InterPro" id="IPR016166">
    <property type="entry name" value="FAD-bd_PCMH"/>
</dbReference>
<keyword evidence="10" id="KW-1185">Reference proteome</keyword>
<dbReference type="GO" id="GO:0071949">
    <property type="term" value="F:FAD binding"/>
    <property type="evidence" value="ECO:0007669"/>
    <property type="project" value="InterPro"/>
</dbReference>
<dbReference type="SUPFAM" id="SSF56176">
    <property type="entry name" value="FAD-binding/transporter-associated domain-like"/>
    <property type="match status" value="1"/>
</dbReference>
<dbReference type="PROSITE" id="PS51387">
    <property type="entry name" value="FAD_PCMH"/>
    <property type="match status" value="1"/>
</dbReference>
<dbReference type="GO" id="GO:1903457">
    <property type="term" value="P:lactate catabolic process"/>
    <property type="evidence" value="ECO:0007669"/>
    <property type="project" value="TreeGrafter"/>
</dbReference>
<evidence type="ECO:0000313" key="9">
    <source>
        <dbReference type="EMBL" id="KCZ95935.1"/>
    </source>
</evidence>
<keyword evidence="3" id="KW-0285">Flavoprotein</keyword>
<dbReference type="Pfam" id="PF01565">
    <property type="entry name" value="FAD_binding_4"/>
    <property type="match status" value="1"/>
</dbReference>
<evidence type="ECO:0000259" key="8">
    <source>
        <dbReference type="PROSITE" id="PS51387"/>
    </source>
</evidence>
<keyword evidence="4" id="KW-0274">FAD</keyword>
<evidence type="ECO:0000256" key="2">
    <source>
        <dbReference type="ARBA" id="ARBA00008000"/>
    </source>
</evidence>
<dbReference type="InterPro" id="IPR016169">
    <property type="entry name" value="FAD-bd_PCMH_sub2"/>
</dbReference>
<dbReference type="GO" id="GO:0004458">
    <property type="term" value="F:D-lactate dehydrogenase (cytochrome) activity"/>
    <property type="evidence" value="ECO:0007669"/>
    <property type="project" value="UniProtKB-EC"/>
</dbReference>
<evidence type="ECO:0000256" key="3">
    <source>
        <dbReference type="ARBA" id="ARBA00022630"/>
    </source>
</evidence>
<dbReference type="InterPro" id="IPR036318">
    <property type="entry name" value="FAD-bd_PCMH-like_sf"/>
</dbReference>
<dbReference type="PATRIC" id="fig|1280951.3.peg.847"/>
<dbReference type="EC" id="1.1.2.4" evidence="7"/>
<reference evidence="9 10" key="1">
    <citation type="submission" date="2013-04" db="EMBL/GenBank/DDBJ databases">
        <title>Hyphomonas hirschiana VP5 Genome Sequencing.</title>
        <authorList>
            <person name="Lai Q."/>
            <person name="Shao Z."/>
        </authorList>
    </citation>
    <scope>NUCLEOTIDE SEQUENCE [LARGE SCALE GENOMIC DNA]</scope>
    <source>
        <strain evidence="9 10">VP5</strain>
    </source>
</reference>